<dbReference type="Proteomes" id="UP001305174">
    <property type="component" value="Segment"/>
</dbReference>
<sequence length="119" mass="12853">MQSKLEIGMPAMIIGSGKPENSWLIGSVVTVEGFWKIGQDVTDAYLGVKEAGYTVEVGSQCSSLVLVSSCKRTAKSGCGRFLMKPGFANLQEKHLMPLPPLDDDAIIEATEKTKETEKC</sequence>
<evidence type="ECO:0000313" key="1">
    <source>
        <dbReference type="EMBL" id="WOZ57555.1"/>
    </source>
</evidence>
<protein>
    <submittedName>
        <fullName evidence="1">Uncharacterized protein</fullName>
    </submittedName>
</protein>
<evidence type="ECO:0000313" key="2">
    <source>
        <dbReference type="Proteomes" id="UP001305174"/>
    </source>
</evidence>
<reference evidence="2" key="1">
    <citation type="submission" date="2024-05" db="EMBL/GenBank/DDBJ databases">
        <authorList>
            <person name="Tikunov A.Y."/>
            <person name="Morozova V.V."/>
            <person name="Kozlova Y.N."/>
            <person name="Tikunova N.V."/>
            <person name="Babkin I.V."/>
        </authorList>
    </citation>
    <scope>NUCLEOTIDE SEQUENCE [LARGE SCALE GENOMIC DNA]</scope>
</reference>
<dbReference type="EMBL" id="OR575930">
    <property type="protein sequence ID" value="WOZ57555.1"/>
    <property type="molecule type" value="Genomic_DNA"/>
</dbReference>
<accession>A0AAX4G799</accession>
<keyword evidence="2" id="KW-1185">Reference proteome</keyword>
<name>A0AAX4G799_9CAUD</name>
<organism evidence="1 2">
    <name type="scientific">Pseudomonas phage vB_PseuGesM_254</name>
    <dbReference type="NCBI Taxonomy" id="3092638"/>
    <lineage>
        <taxon>Viruses</taxon>
        <taxon>Duplodnaviria</taxon>
        <taxon>Heunggongvirae</taxon>
        <taxon>Uroviricota</taxon>
        <taxon>Caudoviricetes</taxon>
        <taxon>Vandenendeviridae</taxon>
        <taxon>Chemalvirus</taxon>
        <taxon>Chemalvirus PseuGes254</taxon>
    </lineage>
</organism>
<proteinExistence type="predicted"/>